<evidence type="ECO:0000259" key="2">
    <source>
        <dbReference type="PROSITE" id="PS50110"/>
    </source>
</evidence>
<proteinExistence type="predicted"/>
<dbReference type="STRING" id="1492898.SY85_18150"/>
<dbReference type="PANTHER" id="PTHR37299:SF1">
    <property type="entry name" value="STAGE 0 SPORULATION PROTEIN A HOMOLOG"/>
    <property type="match status" value="1"/>
</dbReference>
<dbReference type="PANTHER" id="PTHR37299">
    <property type="entry name" value="TRANSCRIPTIONAL REGULATOR-RELATED"/>
    <property type="match status" value="1"/>
</dbReference>
<dbReference type="GO" id="GO:0000156">
    <property type="term" value="F:phosphorelay response regulator activity"/>
    <property type="evidence" value="ECO:0007669"/>
    <property type="project" value="InterPro"/>
</dbReference>
<dbReference type="InterPro" id="IPR046947">
    <property type="entry name" value="LytR-like"/>
</dbReference>
<dbReference type="GO" id="GO:0003677">
    <property type="term" value="F:DNA binding"/>
    <property type="evidence" value="ECO:0007669"/>
    <property type="project" value="InterPro"/>
</dbReference>
<evidence type="ECO:0000313" key="4">
    <source>
        <dbReference type="Proteomes" id="UP000077177"/>
    </source>
</evidence>
<keyword evidence="1" id="KW-0597">Phosphoprotein</keyword>
<dbReference type="OrthoDB" id="2168082at2"/>
<dbReference type="Pfam" id="PF00072">
    <property type="entry name" value="Response_reg"/>
    <property type="match status" value="1"/>
</dbReference>
<sequence>MKVLIVEDEKLAIERMQRLLAEIAPPVEVVGSMKTIKDTVTFLQQSATPDLILMDIELSDGTCFDIFKQVAVTSFVVFTTSYHEYALEAFRANSIDYLLKPIRQVDLQNSINKYYEMKQQFVAAYQTETLQRAQDQIQEAWPVTSYRSHFLIKQGQRYKTVAVEDIAYFFVDGRLTYLMTWNKTKMVINHTLEEVEKMVDPGRHHRANRAFVVHKKAVQGFKNTLNGKLQVELYPLIQKEVMISKEKATEFKNWMRE</sequence>
<protein>
    <recommendedName>
        <fullName evidence="2">Response regulatory domain-containing protein</fullName>
    </recommendedName>
</protein>
<gene>
    <name evidence="3" type="ORF">SY85_18150</name>
</gene>
<evidence type="ECO:0000313" key="3">
    <source>
        <dbReference type="EMBL" id="ANE52128.1"/>
    </source>
</evidence>
<accession>A0A172TYT4</accession>
<dbReference type="InterPro" id="IPR011006">
    <property type="entry name" value="CheY-like_superfamily"/>
</dbReference>
<dbReference type="Gene3D" id="2.40.50.1020">
    <property type="entry name" value="LytTr DNA-binding domain"/>
    <property type="match status" value="1"/>
</dbReference>
<dbReference type="KEGG" id="fla:SY85_18150"/>
<dbReference type="InterPro" id="IPR007492">
    <property type="entry name" value="LytTR_DNA-bd_dom"/>
</dbReference>
<organism evidence="3 4">
    <name type="scientific">Flavisolibacter tropicus</name>
    <dbReference type="NCBI Taxonomy" id="1492898"/>
    <lineage>
        <taxon>Bacteria</taxon>
        <taxon>Pseudomonadati</taxon>
        <taxon>Bacteroidota</taxon>
        <taxon>Chitinophagia</taxon>
        <taxon>Chitinophagales</taxon>
        <taxon>Chitinophagaceae</taxon>
        <taxon>Flavisolibacter</taxon>
    </lineage>
</organism>
<dbReference type="SMART" id="SM00448">
    <property type="entry name" value="REC"/>
    <property type="match status" value="1"/>
</dbReference>
<dbReference type="InterPro" id="IPR001789">
    <property type="entry name" value="Sig_transdc_resp-reg_receiver"/>
</dbReference>
<feature type="modified residue" description="4-aspartylphosphate" evidence="1">
    <location>
        <position position="55"/>
    </location>
</feature>
<dbReference type="SMART" id="SM00850">
    <property type="entry name" value="LytTR"/>
    <property type="match status" value="1"/>
</dbReference>
<keyword evidence="4" id="KW-1185">Reference proteome</keyword>
<dbReference type="Gene3D" id="3.40.50.2300">
    <property type="match status" value="1"/>
</dbReference>
<reference evidence="4" key="1">
    <citation type="submission" date="2015-01" db="EMBL/GenBank/DDBJ databases">
        <title>Flavisolibacter sp./LCS9/ whole genome sequencing.</title>
        <authorList>
            <person name="Kim M.K."/>
            <person name="Srinivasan S."/>
            <person name="Lee J.-J."/>
        </authorList>
    </citation>
    <scope>NUCLEOTIDE SEQUENCE [LARGE SCALE GENOMIC DNA]</scope>
    <source>
        <strain evidence="4">LCS9</strain>
    </source>
</reference>
<dbReference type="PROSITE" id="PS50110">
    <property type="entry name" value="RESPONSE_REGULATORY"/>
    <property type="match status" value="1"/>
</dbReference>
<feature type="domain" description="Response regulatory" evidence="2">
    <location>
        <begin position="2"/>
        <end position="115"/>
    </location>
</feature>
<dbReference type="Proteomes" id="UP000077177">
    <property type="component" value="Chromosome"/>
</dbReference>
<name>A0A172TYT4_9BACT</name>
<reference evidence="3 4" key="2">
    <citation type="journal article" date="2016" name="Int. J. Syst. Evol. Microbiol.">
        <title>Flavisolibacter tropicus sp. nov., isolated from tropical soil.</title>
        <authorList>
            <person name="Lee J.J."/>
            <person name="Kang M.S."/>
            <person name="Kim G.S."/>
            <person name="Lee C.S."/>
            <person name="Lim S."/>
            <person name="Lee J."/>
            <person name="Roh S.H."/>
            <person name="Kang H."/>
            <person name="Ha J.M."/>
            <person name="Bae S."/>
            <person name="Jung H.Y."/>
            <person name="Kim M.K."/>
        </authorList>
    </citation>
    <scope>NUCLEOTIDE SEQUENCE [LARGE SCALE GENOMIC DNA]</scope>
    <source>
        <strain evidence="3 4">LCS9</strain>
    </source>
</reference>
<dbReference type="EMBL" id="CP011390">
    <property type="protein sequence ID" value="ANE52128.1"/>
    <property type="molecule type" value="Genomic_DNA"/>
</dbReference>
<dbReference type="RefSeq" id="WP_066406298.1">
    <property type="nucleotide sequence ID" value="NZ_CP011390.1"/>
</dbReference>
<evidence type="ECO:0000256" key="1">
    <source>
        <dbReference type="PROSITE-ProRule" id="PRU00169"/>
    </source>
</evidence>
<dbReference type="SUPFAM" id="SSF52172">
    <property type="entry name" value="CheY-like"/>
    <property type="match status" value="1"/>
</dbReference>
<dbReference type="Pfam" id="PF04397">
    <property type="entry name" value="LytTR"/>
    <property type="match status" value="1"/>
</dbReference>
<dbReference type="AlphaFoldDB" id="A0A172TYT4"/>